<dbReference type="NCBIfam" id="NF008201">
    <property type="entry name" value="PRK10958.1"/>
    <property type="match status" value="1"/>
</dbReference>
<evidence type="ECO:0000256" key="3">
    <source>
        <dbReference type="ARBA" id="ARBA00022475"/>
    </source>
</evidence>
<organism evidence="8">
    <name type="scientific">uncultured delta proteobacterium</name>
    <dbReference type="NCBI Taxonomy" id="34034"/>
    <lineage>
        <taxon>Bacteria</taxon>
        <taxon>Deltaproteobacteria</taxon>
        <taxon>environmental samples</taxon>
    </lineage>
</organism>
<evidence type="ECO:0000256" key="5">
    <source>
        <dbReference type="ARBA" id="ARBA00022989"/>
    </source>
</evidence>
<proteinExistence type="inferred from homology"/>
<reference evidence="8" key="1">
    <citation type="submission" date="2016-04" db="EMBL/GenBank/DDBJ databases">
        <authorList>
            <person name="Evans L.H."/>
            <person name="Alamgir A."/>
            <person name="Owens N."/>
            <person name="Weber N.D."/>
            <person name="Virtaneva K."/>
            <person name="Barbian K."/>
            <person name="Babar A."/>
            <person name="Rosenke K."/>
        </authorList>
    </citation>
    <scope>NUCLEOTIDE SEQUENCE</scope>
    <source>
        <strain evidence="8">86</strain>
    </source>
</reference>
<protein>
    <recommendedName>
        <fullName evidence="9">Leucine efflux protein</fullName>
    </recommendedName>
</protein>
<dbReference type="Pfam" id="PF01810">
    <property type="entry name" value="LysE"/>
    <property type="match status" value="1"/>
</dbReference>
<feature type="transmembrane region" description="Helical" evidence="7">
    <location>
        <begin position="121"/>
        <end position="140"/>
    </location>
</feature>
<dbReference type="PANTHER" id="PTHR30086:SF15">
    <property type="entry name" value="LEUCINE EFFLUX PROTEIN"/>
    <property type="match status" value="1"/>
</dbReference>
<dbReference type="GO" id="GO:0015190">
    <property type="term" value="F:L-leucine transmembrane transporter activity"/>
    <property type="evidence" value="ECO:0007669"/>
    <property type="project" value="TreeGrafter"/>
</dbReference>
<sequence length="214" mass="22395">MLESLGILNIGVFFAGVVVIILMPGPNSLYVLSTATRRGVADGYKAAGAVFIGDAVIMLLAALGVDSLMRLYPATFMVVQYAGAAYLGWLGLKALCGAFMRGSGGEGDFHAACRENPFKRALILSLSNPKAIMFFVSFFVQFVDPSKGHAGLAFLVLACIVQVVSMTYLSFLILGGAKVAASLKDSRIARRLGSALTGSVFLGFGVRLALKAGG</sequence>
<evidence type="ECO:0008006" key="9">
    <source>
        <dbReference type="Google" id="ProtNLM"/>
    </source>
</evidence>
<dbReference type="PANTHER" id="PTHR30086">
    <property type="entry name" value="ARGININE EXPORTER PROTEIN ARGO"/>
    <property type="match status" value="1"/>
</dbReference>
<dbReference type="AlphaFoldDB" id="A0A212JDV2"/>
<evidence type="ECO:0000256" key="4">
    <source>
        <dbReference type="ARBA" id="ARBA00022692"/>
    </source>
</evidence>
<keyword evidence="4 7" id="KW-0812">Transmembrane</keyword>
<evidence type="ECO:0000256" key="7">
    <source>
        <dbReference type="SAM" id="Phobius"/>
    </source>
</evidence>
<evidence type="ECO:0000313" key="8">
    <source>
        <dbReference type="EMBL" id="SBV97627.1"/>
    </source>
</evidence>
<comment type="subcellular location">
    <subcellularLocation>
        <location evidence="1">Cell membrane</location>
        <topology evidence="1">Multi-pass membrane protein</topology>
    </subcellularLocation>
</comment>
<dbReference type="EMBL" id="FLUQ01000001">
    <property type="protein sequence ID" value="SBV97627.1"/>
    <property type="molecule type" value="Genomic_DNA"/>
</dbReference>
<feature type="transmembrane region" description="Helical" evidence="7">
    <location>
        <begin position="152"/>
        <end position="180"/>
    </location>
</feature>
<evidence type="ECO:0000256" key="2">
    <source>
        <dbReference type="ARBA" id="ARBA00007928"/>
    </source>
</evidence>
<feature type="transmembrane region" description="Helical" evidence="7">
    <location>
        <begin position="46"/>
        <end position="65"/>
    </location>
</feature>
<gene>
    <name evidence="8" type="ORF">KL86DPRO_11249</name>
</gene>
<keyword evidence="6 7" id="KW-0472">Membrane</keyword>
<dbReference type="InterPro" id="IPR001123">
    <property type="entry name" value="LeuE-type"/>
</dbReference>
<keyword evidence="5 7" id="KW-1133">Transmembrane helix</keyword>
<feature type="transmembrane region" description="Helical" evidence="7">
    <location>
        <begin position="6"/>
        <end position="25"/>
    </location>
</feature>
<feature type="transmembrane region" description="Helical" evidence="7">
    <location>
        <begin position="71"/>
        <end position="92"/>
    </location>
</feature>
<dbReference type="PIRSF" id="PIRSF006324">
    <property type="entry name" value="LeuE"/>
    <property type="match status" value="1"/>
</dbReference>
<accession>A0A212JDV2</accession>
<comment type="similarity">
    <text evidence="2">Belongs to the Rht family.</text>
</comment>
<name>A0A212JDV2_9DELT</name>
<feature type="transmembrane region" description="Helical" evidence="7">
    <location>
        <begin position="192"/>
        <end position="210"/>
    </location>
</feature>
<evidence type="ECO:0000256" key="1">
    <source>
        <dbReference type="ARBA" id="ARBA00004651"/>
    </source>
</evidence>
<dbReference type="GO" id="GO:0005886">
    <property type="term" value="C:plasma membrane"/>
    <property type="evidence" value="ECO:0007669"/>
    <property type="project" value="UniProtKB-SubCell"/>
</dbReference>
<dbReference type="GO" id="GO:0015820">
    <property type="term" value="P:L-leucine transport"/>
    <property type="evidence" value="ECO:0007669"/>
    <property type="project" value="TreeGrafter"/>
</dbReference>
<evidence type="ECO:0000256" key="6">
    <source>
        <dbReference type="ARBA" id="ARBA00023136"/>
    </source>
</evidence>
<keyword evidence="3" id="KW-1003">Cell membrane</keyword>